<dbReference type="InterPro" id="IPR035897">
    <property type="entry name" value="Toll_tir_struct_dom_sf"/>
</dbReference>
<sequence>MMTVLSEFLEGSSSSSHTHGLKHDVFLSFRGCDTRHSFTNHLHKALIAANITVFFDDDEIKTGEDLKPELESAIKASRASIIILSKNYADSSWCLDELLLILEQRRTSNQIVIPIFYHVEPTHIRKQEGTFGIAMAKHRQQMETQTNANKKSQMAQKIGRWRRALTKVANLSGENVKGWLEAEFIDEIVKDICRRLQIPLRNGIPQLIGMNNSIKFVTSWLKDDSSYTGDILTILGMSGIGKTSLAKYVYWSNFREFDTSSYIEDISRRCVDKYNGLHDLQKQLCGDITKTSPTQFHYNSICTSQIENAIENKKVFLVLDNVDSVQQLDALLGSRGFQQGSKIILTTNDAWLTKSCALFKTNVKPKHAKHLLQGLCETGSRELLCFHAFMCKNPNTGFEEVLENIMTYCGGHPLALEVLGKSLYNRDVAYWEECIKGLKKEIGSHINNVLRMSFDSLPSKNDKDLFKHIACFFVGMDRDVTETILKACAINTRVGITNLIDRCMLSVGENNKLMMHQLLRDMGRFVVRQESLEKPWKRSRLWCHEESFKVLKQKKGKGNLLGLALDMRMLENEKLRSSFKLKTDVLGNMDNLMLLQLNYVQIDGSYDKFPEELRWLCMHGFPLKTIPSDLQMENLVALDMSYSNIQSFGICDINPRLESRNEVIGSSLNGKMSFESLKILNLSFCEQLHIVFGFGELLALERLILTNCIGLLVVCESIEQCVKLVLVDLSYCNKLENQPRTISMLKNVKTLLLEGCNLGESQFEIRDIDPPKIFNVNNIVINAKTSPSSILGAIPSDFKFVASFLSGSLVKLSLANNNLSTESFPIDFSCLPILEELYLDENPIASLPNCVRSLPRLKKLSLENCKYLKSVEYPPHTLRKLILYSSHISSLRRVALDPEIRPLKLSVYSDYIAPLSFEFEGMVKLQPIVSVRENVLHSLGWKNLDFLNEMRVGTHFWSKRAQESQIQMYYEFGIFSTIYGGEEMPNWIRRRSKQASISFTIPSSRNKVRGLNFCCIHKVPFPEKRILFPNEEFRYLPMIILHNITKKRTWVYNHYVYKVNVGGDCQILLSHWMFGMNEMERGDQITVIAKAEVDQIIKECGVKLVYDDGSTNEDEDPLDYYKSWNHINGGDLSAFEIIKGAYFLHNTEFMMNSQFNGIYRSYQNHDLNYDPSRCIIMWPIS</sequence>
<accession>A0A9R1XUX9</accession>
<keyword evidence="7" id="KW-1185">Reference proteome</keyword>
<evidence type="ECO:0000259" key="5">
    <source>
        <dbReference type="PROSITE" id="PS50104"/>
    </source>
</evidence>
<dbReference type="EMBL" id="NBSK02000001">
    <property type="protein sequence ID" value="KAJ0228490.1"/>
    <property type="molecule type" value="Genomic_DNA"/>
</dbReference>
<dbReference type="FunFam" id="3.40.50.10140:FF:000007">
    <property type="entry name" value="Disease resistance protein (TIR-NBS-LRR class)"/>
    <property type="match status" value="1"/>
</dbReference>
<dbReference type="InterPro" id="IPR000157">
    <property type="entry name" value="TIR_dom"/>
</dbReference>
<evidence type="ECO:0000256" key="3">
    <source>
        <dbReference type="ARBA" id="ARBA00022821"/>
    </source>
</evidence>
<dbReference type="GO" id="GO:0007165">
    <property type="term" value="P:signal transduction"/>
    <property type="evidence" value="ECO:0007669"/>
    <property type="project" value="InterPro"/>
</dbReference>
<keyword evidence="1" id="KW-0433">Leucine-rich repeat</keyword>
<dbReference type="SUPFAM" id="SSF46785">
    <property type="entry name" value="Winged helix' DNA-binding domain"/>
    <property type="match status" value="1"/>
</dbReference>
<reference evidence="6 7" key="1">
    <citation type="journal article" date="2017" name="Nat. Commun.">
        <title>Genome assembly with in vitro proximity ligation data and whole-genome triplication in lettuce.</title>
        <authorList>
            <person name="Reyes-Chin-Wo S."/>
            <person name="Wang Z."/>
            <person name="Yang X."/>
            <person name="Kozik A."/>
            <person name="Arikit S."/>
            <person name="Song C."/>
            <person name="Xia L."/>
            <person name="Froenicke L."/>
            <person name="Lavelle D.O."/>
            <person name="Truco M.J."/>
            <person name="Xia R."/>
            <person name="Zhu S."/>
            <person name="Xu C."/>
            <person name="Xu H."/>
            <person name="Xu X."/>
            <person name="Cox K."/>
            <person name="Korf I."/>
            <person name="Meyers B.C."/>
            <person name="Michelmore R.W."/>
        </authorList>
    </citation>
    <scope>NUCLEOTIDE SEQUENCE [LARGE SCALE GENOMIC DNA]</scope>
    <source>
        <strain evidence="7">cv. Salinas</strain>
        <tissue evidence="6">Seedlings</tissue>
    </source>
</reference>
<dbReference type="Proteomes" id="UP000235145">
    <property type="component" value="Unassembled WGS sequence"/>
</dbReference>
<gene>
    <name evidence="6" type="ORF">LSAT_V11C100031230</name>
</gene>
<evidence type="ECO:0000313" key="7">
    <source>
        <dbReference type="Proteomes" id="UP000235145"/>
    </source>
</evidence>
<feature type="domain" description="TIR" evidence="5">
    <location>
        <begin position="21"/>
        <end position="196"/>
    </location>
</feature>
<dbReference type="InterPro" id="IPR027417">
    <property type="entry name" value="P-loop_NTPase"/>
</dbReference>
<keyword evidence="2" id="KW-0677">Repeat</keyword>
<dbReference type="Pfam" id="PF23282">
    <property type="entry name" value="WHD_ROQ1"/>
    <property type="match status" value="1"/>
</dbReference>
<dbReference type="Pfam" id="PF00931">
    <property type="entry name" value="NB-ARC"/>
    <property type="match status" value="1"/>
</dbReference>
<dbReference type="Pfam" id="PF01582">
    <property type="entry name" value="TIR"/>
    <property type="match status" value="1"/>
</dbReference>
<dbReference type="InterPro" id="IPR032675">
    <property type="entry name" value="LRR_dom_sf"/>
</dbReference>
<dbReference type="GO" id="GO:0043531">
    <property type="term" value="F:ADP binding"/>
    <property type="evidence" value="ECO:0007669"/>
    <property type="project" value="InterPro"/>
</dbReference>
<dbReference type="Gene3D" id="1.10.8.430">
    <property type="entry name" value="Helical domain of apoptotic protease-activating factors"/>
    <property type="match status" value="1"/>
</dbReference>
<keyword evidence="4" id="KW-0520">NAD</keyword>
<dbReference type="Gene3D" id="3.40.50.10140">
    <property type="entry name" value="Toll/interleukin-1 receptor homology (TIR) domain"/>
    <property type="match status" value="1"/>
</dbReference>
<dbReference type="SUPFAM" id="SSF52540">
    <property type="entry name" value="P-loop containing nucleoside triphosphate hydrolases"/>
    <property type="match status" value="1"/>
</dbReference>
<dbReference type="AlphaFoldDB" id="A0A9R1XUX9"/>
<protein>
    <recommendedName>
        <fullName evidence="5">TIR domain-containing protein</fullName>
    </recommendedName>
</protein>
<evidence type="ECO:0000256" key="1">
    <source>
        <dbReference type="ARBA" id="ARBA00022614"/>
    </source>
</evidence>
<dbReference type="SUPFAM" id="SSF52058">
    <property type="entry name" value="L domain-like"/>
    <property type="match status" value="1"/>
</dbReference>
<evidence type="ECO:0000256" key="2">
    <source>
        <dbReference type="ARBA" id="ARBA00022737"/>
    </source>
</evidence>
<dbReference type="PROSITE" id="PS50104">
    <property type="entry name" value="TIR"/>
    <property type="match status" value="1"/>
</dbReference>
<dbReference type="OrthoDB" id="1357022at2759"/>
<proteinExistence type="predicted"/>
<evidence type="ECO:0000256" key="4">
    <source>
        <dbReference type="ARBA" id="ARBA00023027"/>
    </source>
</evidence>
<organism evidence="6 7">
    <name type="scientific">Lactuca sativa</name>
    <name type="common">Garden lettuce</name>
    <dbReference type="NCBI Taxonomy" id="4236"/>
    <lineage>
        <taxon>Eukaryota</taxon>
        <taxon>Viridiplantae</taxon>
        <taxon>Streptophyta</taxon>
        <taxon>Embryophyta</taxon>
        <taxon>Tracheophyta</taxon>
        <taxon>Spermatophyta</taxon>
        <taxon>Magnoliopsida</taxon>
        <taxon>eudicotyledons</taxon>
        <taxon>Gunneridae</taxon>
        <taxon>Pentapetalae</taxon>
        <taxon>asterids</taxon>
        <taxon>campanulids</taxon>
        <taxon>Asterales</taxon>
        <taxon>Asteraceae</taxon>
        <taxon>Cichorioideae</taxon>
        <taxon>Cichorieae</taxon>
        <taxon>Lactucinae</taxon>
        <taxon>Lactuca</taxon>
    </lineage>
</organism>
<dbReference type="PRINTS" id="PR00364">
    <property type="entry name" value="DISEASERSIST"/>
</dbReference>
<keyword evidence="3" id="KW-0611">Plant defense</keyword>
<name>A0A9R1XUX9_LACSA</name>
<dbReference type="InterPro" id="IPR058192">
    <property type="entry name" value="WHD_ROQ1-like"/>
</dbReference>
<dbReference type="SUPFAM" id="SSF52200">
    <property type="entry name" value="Toll/Interleukin receptor TIR domain"/>
    <property type="match status" value="1"/>
</dbReference>
<dbReference type="InterPro" id="IPR002182">
    <property type="entry name" value="NB-ARC"/>
</dbReference>
<dbReference type="SMART" id="SM00255">
    <property type="entry name" value="TIR"/>
    <property type="match status" value="1"/>
</dbReference>
<dbReference type="PANTHER" id="PTHR11017:SF313">
    <property type="entry name" value="TIR DOMAIN, P-LOOP CONTAINING NUCLEOSIDE TRIPHOSPHATE HYDROLASE"/>
    <property type="match status" value="1"/>
</dbReference>
<dbReference type="Gene3D" id="3.40.50.300">
    <property type="entry name" value="P-loop containing nucleotide triphosphate hydrolases"/>
    <property type="match status" value="1"/>
</dbReference>
<dbReference type="Gene3D" id="3.80.10.10">
    <property type="entry name" value="Ribonuclease Inhibitor"/>
    <property type="match status" value="2"/>
</dbReference>
<comment type="caution">
    <text evidence="6">The sequence shown here is derived from an EMBL/GenBank/DDBJ whole genome shotgun (WGS) entry which is preliminary data.</text>
</comment>
<dbReference type="InterPro" id="IPR042197">
    <property type="entry name" value="Apaf_helical"/>
</dbReference>
<dbReference type="InterPro" id="IPR044974">
    <property type="entry name" value="Disease_R_plants"/>
</dbReference>
<dbReference type="GO" id="GO:0006952">
    <property type="term" value="P:defense response"/>
    <property type="evidence" value="ECO:0007669"/>
    <property type="project" value="UniProtKB-KW"/>
</dbReference>
<dbReference type="PANTHER" id="PTHR11017">
    <property type="entry name" value="LEUCINE-RICH REPEAT-CONTAINING PROTEIN"/>
    <property type="match status" value="1"/>
</dbReference>
<dbReference type="InterPro" id="IPR036390">
    <property type="entry name" value="WH_DNA-bd_sf"/>
</dbReference>
<evidence type="ECO:0000313" key="6">
    <source>
        <dbReference type="EMBL" id="KAJ0228490.1"/>
    </source>
</evidence>